<proteinExistence type="predicted"/>
<reference evidence="1 2" key="1">
    <citation type="submission" date="2022-08" db="EMBL/GenBank/DDBJ databases">
        <title>Reclassification of Massilia species as members of the genera Telluria, Duganella, Pseudoduganella, Mokoshia gen. nov. and Zemynaea gen. nov. using orthogonal and non-orthogonal genome-based approaches.</title>
        <authorList>
            <person name="Bowman J.P."/>
        </authorList>
    </citation>
    <scope>NUCLEOTIDE SEQUENCE [LARGE SCALE GENOMIC DNA]</scope>
    <source>
        <strain evidence="1 2">JCM 31605</strain>
    </source>
</reference>
<protein>
    <submittedName>
        <fullName evidence="1">Uncharacterized protein</fullName>
    </submittedName>
</protein>
<keyword evidence="2" id="KW-1185">Reference proteome</keyword>
<dbReference type="Proteomes" id="UP001206126">
    <property type="component" value="Unassembled WGS sequence"/>
</dbReference>
<evidence type="ECO:0000313" key="1">
    <source>
        <dbReference type="EMBL" id="MCS0808518.1"/>
    </source>
</evidence>
<evidence type="ECO:0000313" key="2">
    <source>
        <dbReference type="Proteomes" id="UP001206126"/>
    </source>
</evidence>
<name>A0ABT2DDK2_9BURK</name>
<sequence length="268" mass="28346">MLKGLGQHLRIGVARSGVALARTRAWRPGLAELLAERRLAAAGDAEIVAAVRELLAAAAPPASTVSIVLADDLVRMWQVAPPAGCARMSDLHAAAAMRFQHLFGSGTAGWRIAADWDLSGPFLAVAVPQSLLDPVEAAVLDYGGHVVEVVPQFVAALNQWRRVRAPGAWFGLLQGSVLTLALYQNTALAAVRSAVAPHGAGRDWLDSHVAREALRVGIERPERLQVCGPAPESWASHEGQLKYACTLLDRGTGGRSDLARIACIGSAR</sequence>
<organism evidence="1 2">
    <name type="scientific">Massilia agilis</name>
    <dbReference type="NCBI Taxonomy" id="1811226"/>
    <lineage>
        <taxon>Bacteria</taxon>
        <taxon>Pseudomonadati</taxon>
        <taxon>Pseudomonadota</taxon>
        <taxon>Betaproteobacteria</taxon>
        <taxon>Burkholderiales</taxon>
        <taxon>Oxalobacteraceae</taxon>
        <taxon>Telluria group</taxon>
        <taxon>Massilia</taxon>
    </lineage>
</organism>
<dbReference type="RefSeq" id="WP_258822285.1">
    <property type="nucleotide sequence ID" value="NZ_JANUHB010000002.1"/>
</dbReference>
<dbReference type="EMBL" id="JANUHB010000002">
    <property type="protein sequence ID" value="MCS0808518.1"/>
    <property type="molecule type" value="Genomic_DNA"/>
</dbReference>
<accession>A0ABT2DDK2</accession>
<gene>
    <name evidence="1" type="ORF">NX774_11360</name>
</gene>
<comment type="caution">
    <text evidence="1">The sequence shown here is derived from an EMBL/GenBank/DDBJ whole genome shotgun (WGS) entry which is preliminary data.</text>
</comment>